<proteinExistence type="predicted"/>
<sequence length="755" mass="77893">MAQNRIGILIETKESGSKAASDVVSKSLNGVTEAANSSSRATQAVGDSFSSQVPKASGFSDSLARIRDVALGVYLPQLGLKLLELGKDALTSTGNFEQSRVAFETMLGSADKAQTMLTQISQFAKETPFTLDGVVDASKQLLAYGFAQDEVLPTMRKLGDVAAGVSVPIGQLTGVYGQVRVAGKLMGQDLLQFTQAGVPLLDYLSQTMHKTTANIKKDMEAGVGPTFKDVQAALEAMTASGSKFGGLMDKQSHTFQGVMSNIGDSFGQIGRAALGMDTAGNIVKGSFFDRIKNAAASAMPVLQDFATKVGPAVQDGLNGLIDFGKKVSDGVKWVTQYSDEIKITAIVLTTLFAPAIVGAAVKSTVSAATMVASAFQARTAWIVSAVQVSAAWWTSSIKLIAFGVTTAAKSGVSAGITSATWVSSAVVTSSSWLLHMAKVSAAGALVALKAAPYAADTALAWTINAVRVSFVWVTQELPKLIAGFVVTSVQAAIHAAAVSASWIASAAVTSFTWVTTELPKIVMGFVITSAGAIAQAAVTSAAWIASASTSSIAWVVTELPKIVGAFIAMSASAVVQATVASAAWIASAVASSQSVAALQLLVATPMIMPAIVVAAAVASLVLVIDAANRAKAAIDGAQAAQDKDLADSTALIRNARVQFDQGKISGGELSRLLKIYSNALGTNSSPGGQTLVGEHGPEIVDMPKGAVVTPAYRTRSEPQAQSSNGGMTITGGLHVYNNLDEQKFLAKIGWRLALA</sequence>
<dbReference type="InterPro" id="IPR013491">
    <property type="entry name" value="Tape_meas_N"/>
</dbReference>
<reference evidence="3 4" key="1">
    <citation type="submission" date="2019-03" db="EMBL/GenBank/DDBJ databases">
        <title>Genomics of glacier-inhabiting Cryobacterium strains.</title>
        <authorList>
            <person name="Liu Q."/>
            <person name="Xin Y.-H."/>
        </authorList>
    </citation>
    <scope>NUCLEOTIDE SEQUENCE [LARGE SCALE GENOMIC DNA]</scope>
    <source>
        <strain evidence="3 4">MDB2-B</strain>
    </source>
</reference>
<keyword evidence="1" id="KW-1133">Transmembrane helix</keyword>
<evidence type="ECO:0000256" key="1">
    <source>
        <dbReference type="SAM" id="Phobius"/>
    </source>
</evidence>
<feature type="domain" description="Tape measure protein N-terminal" evidence="2">
    <location>
        <begin position="90"/>
        <end position="268"/>
    </location>
</feature>
<dbReference type="EMBL" id="SOFG01000016">
    <property type="protein sequence ID" value="TFB85852.1"/>
    <property type="molecule type" value="Genomic_DNA"/>
</dbReference>
<gene>
    <name evidence="3" type="ORF">E3O44_12685</name>
</gene>
<comment type="caution">
    <text evidence="3">The sequence shown here is derived from an EMBL/GenBank/DDBJ whole genome shotgun (WGS) entry which is preliminary data.</text>
</comment>
<name>A0ABY2IB66_9MICO</name>
<evidence type="ECO:0000259" key="2">
    <source>
        <dbReference type="Pfam" id="PF20155"/>
    </source>
</evidence>
<evidence type="ECO:0000313" key="3">
    <source>
        <dbReference type="EMBL" id="TFB85852.1"/>
    </source>
</evidence>
<keyword evidence="1" id="KW-0472">Membrane</keyword>
<keyword evidence="4" id="KW-1185">Reference proteome</keyword>
<feature type="transmembrane region" description="Helical" evidence="1">
    <location>
        <begin position="565"/>
        <end position="586"/>
    </location>
</feature>
<organism evidence="3 4">
    <name type="scientific">Cryobacterium algoricola</name>
    <dbReference type="NCBI Taxonomy" id="1259183"/>
    <lineage>
        <taxon>Bacteria</taxon>
        <taxon>Bacillati</taxon>
        <taxon>Actinomycetota</taxon>
        <taxon>Actinomycetes</taxon>
        <taxon>Micrococcales</taxon>
        <taxon>Microbacteriaceae</taxon>
        <taxon>Cryobacterium</taxon>
    </lineage>
</organism>
<dbReference type="Proteomes" id="UP000297608">
    <property type="component" value="Unassembled WGS sequence"/>
</dbReference>
<feature type="transmembrane region" description="Helical" evidence="1">
    <location>
        <begin position="598"/>
        <end position="624"/>
    </location>
</feature>
<feature type="transmembrane region" description="Helical" evidence="1">
    <location>
        <begin position="521"/>
        <end position="545"/>
    </location>
</feature>
<dbReference type="RefSeq" id="WP_134535146.1">
    <property type="nucleotide sequence ID" value="NZ_SOFG01000016.1"/>
</dbReference>
<protein>
    <recommendedName>
        <fullName evidence="2">Tape measure protein N-terminal domain-containing protein</fullName>
    </recommendedName>
</protein>
<accession>A0ABY2IB66</accession>
<evidence type="ECO:0000313" key="4">
    <source>
        <dbReference type="Proteomes" id="UP000297608"/>
    </source>
</evidence>
<dbReference type="Pfam" id="PF20155">
    <property type="entry name" value="TMP_3"/>
    <property type="match status" value="1"/>
</dbReference>
<keyword evidence="1" id="KW-0812">Transmembrane</keyword>